<dbReference type="OrthoDB" id="799111at2"/>
<sequence length="429" mass="48791">MTIDAEWLAGRWEAVSSSPVQQSSANDGQRFQALLQQGRFEEAREIITSGSMEPTVAAKALSAAVHTSLGRIALLNNRESQAQSHFQTSIETLAPAWVTDNTVDMRVQEQLRQLDLPPRVPGTPYEESQRREWVGEAWLEAARGTFPKSTEILIALAEGSFLRKNYDEAIRHWQQLSAVMQGAMPQEFYNRLDKAYQAQGSFPSGTPDEEQLRGSMDKHKFLEAMHRDLDPDLYLEIGVQSGVSFRLARCQAIGVDPMPYPSLGLSKNHTLLQMTSDTFFDEEAEVWLVNSPDLVFIDGMHLFEFALRDFINVEKFSSKNTIVIMDDIFPGHPAQAERDRRTRAWTGDVWRLAHALREFRPDLQLDTLDVSPTGLLVIRNLDPDNVLLSQRYETIVEATLKTDLDLERYVERSNSIDPHKWLSESRLKM</sequence>
<reference evidence="1 2" key="1">
    <citation type="submission" date="2018-09" db="EMBL/GenBank/DDBJ databases">
        <title>Nesterenkonia natronophila sp. nov., an alkaliphilic actinobacteriume isolated from a soda lake, and emended description of the genus Nesterenkonia.</title>
        <authorList>
            <person name="Menes R.J."/>
            <person name="Iriarte A."/>
        </authorList>
    </citation>
    <scope>NUCLEOTIDE SEQUENCE [LARGE SCALE GENOMIC DNA]</scope>
    <source>
        <strain evidence="1 2">M8</strain>
    </source>
</reference>
<protein>
    <recommendedName>
        <fullName evidence="3">Class I SAM-dependent methyltransferase</fullName>
    </recommendedName>
</protein>
<evidence type="ECO:0000313" key="1">
    <source>
        <dbReference type="EMBL" id="RJN32967.1"/>
    </source>
</evidence>
<dbReference type="SUPFAM" id="SSF53335">
    <property type="entry name" value="S-adenosyl-L-methionine-dependent methyltransferases"/>
    <property type="match status" value="1"/>
</dbReference>
<dbReference type="Gene3D" id="3.40.50.150">
    <property type="entry name" value="Vaccinia Virus protein VP39"/>
    <property type="match status" value="1"/>
</dbReference>
<dbReference type="EMBL" id="QYZP01000001">
    <property type="protein sequence ID" value="RJN32967.1"/>
    <property type="molecule type" value="Genomic_DNA"/>
</dbReference>
<dbReference type="Gene3D" id="1.25.40.10">
    <property type="entry name" value="Tetratricopeptide repeat domain"/>
    <property type="match status" value="1"/>
</dbReference>
<accession>A0A3A4FCZ7</accession>
<dbReference type="Proteomes" id="UP000266615">
    <property type="component" value="Unassembled WGS sequence"/>
</dbReference>
<organism evidence="1 2">
    <name type="scientific">Nesterenkonia natronophila</name>
    <dbReference type="NCBI Taxonomy" id="2174932"/>
    <lineage>
        <taxon>Bacteria</taxon>
        <taxon>Bacillati</taxon>
        <taxon>Actinomycetota</taxon>
        <taxon>Actinomycetes</taxon>
        <taxon>Micrococcales</taxon>
        <taxon>Micrococcaceae</taxon>
        <taxon>Nesterenkonia</taxon>
    </lineage>
</organism>
<dbReference type="InterPro" id="IPR011990">
    <property type="entry name" value="TPR-like_helical_dom_sf"/>
</dbReference>
<dbReference type="SUPFAM" id="SSF48452">
    <property type="entry name" value="TPR-like"/>
    <property type="match status" value="1"/>
</dbReference>
<gene>
    <name evidence="1" type="ORF">D3250_03940</name>
</gene>
<dbReference type="AlphaFoldDB" id="A0A3A4FCZ7"/>
<dbReference type="RefSeq" id="WP_119902011.1">
    <property type="nucleotide sequence ID" value="NZ_QYZP01000001.1"/>
</dbReference>
<dbReference type="Pfam" id="PF13578">
    <property type="entry name" value="Methyltransf_24"/>
    <property type="match status" value="1"/>
</dbReference>
<evidence type="ECO:0000313" key="2">
    <source>
        <dbReference type="Proteomes" id="UP000266615"/>
    </source>
</evidence>
<keyword evidence="2" id="KW-1185">Reference proteome</keyword>
<comment type="caution">
    <text evidence="1">The sequence shown here is derived from an EMBL/GenBank/DDBJ whole genome shotgun (WGS) entry which is preliminary data.</text>
</comment>
<name>A0A3A4FCZ7_9MICC</name>
<proteinExistence type="predicted"/>
<dbReference type="InterPro" id="IPR029063">
    <property type="entry name" value="SAM-dependent_MTases_sf"/>
</dbReference>
<evidence type="ECO:0008006" key="3">
    <source>
        <dbReference type="Google" id="ProtNLM"/>
    </source>
</evidence>